<feature type="signal peptide" evidence="1">
    <location>
        <begin position="1"/>
        <end position="21"/>
    </location>
</feature>
<dbReference type="STRING" id="536979.SAMN04488055_5487"/>
<name>A0A1N6KB93_9BACT</name>
<evidence type="ECO:0000256" key="1">
    <source>
        <dbReference type="SAM" id="SignalP"/>
    </source>
</evidence>
<keyword evidence="1" id="KW-0732">Signal</keyword>
<evidence type="ECO:0000313" key="2">
    <source>
        <dbReference type="EMBL" id="SIO53825.1"/>
    </source>
</evidence>
<proteinExistence type="predicted"/>
<keyword evidence="3" id="KW-1185">Reference proteome</keyword>
<dbReference type="OrthoDB" id="826958at2"/>
<evidence type="ECO:0000313" key="3">
    <source>
        <dbReference type="Proteomes" id="UP000185003"/>
    </source>
</evidence>
<dbReference type="RefSeq" id="WP_074242709.1">
    <property type="nucleotide sequence ID" value="NZ_FSRA01000002.1"/>
</dbReference>
<protein>
    <recommendedName>
        <fullName evidence="4">TerB family tellurite resistance protein</fullName>
    </recommendedName>
</protein>
<dbReference type="Proteomes" id="UP000185003">
    <property type="component" value="Unassembled WGS sequence"/>
</dbReference>
<accession>A0A1N6KB93</accession>
<sequence>MKNLLKLFSSFFFLMIILPTAKGQSYEVQQLILNIEKLNQLKSILSQMYKGYTILNTGYTTIKGLSEGNFSLHKVFLDELLNVSPTVKKYRKAVEIINMQAEILKLYKKSFASFSVKKILSEPESNYIEIVYQDLFKRSLKNLDELLMIITANKLRMSDAERIEAIDRIYDDMREKRDFGRHFFNKSVILKFQRGRELHDIQVLQDLNKQN</sequence>
<evidence type="ECO:0008006" key="4">
    <source>
        <dbReference type="Google" id="ProtNLM"/>
    </source>
</evidence>
<reference evidence="3" key="1">
    <citation type="submission" date="2016-11" db="EMBL/GenBank/DDBJ databases">
        <authorList>
            <person name="Varghese N."/>
            <person name="Submissions S."/>
        </authorList>
    </citation>
    <scope>NUCLEOTIDE SEQUENCE [LARGE SCALE GENOMIC DNA]</scope>
    <source>
        <strain evidence="3">DSM 24787</strain>
    </source>
</reference>
<organism evidence="2 3">
    <name type="scientific">Chitinophaga niabensis</name>
    <dbReference type="NCBI Taxonomy" id="536979"/>
    <lineage>
        <taxon>Bacteria</taxon>
        <taxon>Pseudomonadati</taxon>
        <taxon>Bacteroidota</taxon>
        <taxon>Chitinophagia</taxon>
        <taxon>Chitinophagales</taxon>
        <taxon>Chitinophagaceae</taxon>
        <taxon>Chitinophaga</taxon>
    </lineage>
</organism>
<dbReference type="EMBL" id="FSRA01000002">
    <property type="protein sequence ID" value="SIO53825.1"/>
    <property type="molecule type" value="Genomic_DNA"/>
</dbReference>
<feature type="chain" id="PRO_5012952526" description="TerB family tellurite resistance protein" evidence="1">
    <location>
        <begin position="22"/>
        <end position="211"/>
    </location>
</feature>
<dbReference type="AlphaFoldDB" id="A0A1N6KB93"/>
<gene>
    <name evidence="2" type="ORF">SAMN04488055_5487</name>
</gene>